<evidence type="ECO:0000313" key="1">
    <source>
        <dbReference type="EMBL" id="KKN58749.1"/>
    </source>
</evidence>
<name>A0A0F9RVB2_9ZZZZ</name>
<organism evidence="1">
    <name type="scientific">marine sediment metagenome</name>
    <dbReference type="NCBI Taxonomy" id="412755"/>
    <lineage>
        <taxon>unclassified sequences</taxon>
        <taxon>metagenomes</taxon>
        <taxon>ecological metagenomes</taxon>
    </lineage>
</organism>
<comment type="caution">
    <text evidence="1">The sequence shown here is derived from an EMBL/GenBank/DDBJ whole genome shotgun (WGS) entry which is preliminary data.</text>
</comment>
<accession>A0A0F9RVB2</accession>
<dbReference type="AlphaFoldDB" id="A0A0F9RVB2"/>
<proteinExistence type="predicted"/>
<protein>
    <submittedName>
        <fullName evidence="1">Uncharacterized protein</fullName>
    </submittedName>
</protein>
<gene>
    <name evidence="1" type="ORF">LCGC14_0549280</name>
</gene>
<dbReference type="EMBL" id="LAZR01000749">
    <property type="protein sequence ID" value="KKN58749.1"/>
    <property type="molecule type" value="Genomic_DNA"/>
</dbReference>
<reference evidence="1" key="1">
    <citation type="journal article" date="2015" name="Nature">
        <title>Complex archaea that bridge the gap between prokaryotes and eukaryotes.</title>
        <authorList>
            <person name="Spang A."/>
            <person name="Saw J.H."/>
            <person name="Jorgensen S.L."/>
            <person name="Zaremba-Niedzwiedzka K."/>
            <person name="Martijn J."/>
            <person name="Lind A.E."/>
            <person name="van Eijk R."/>
            <person name="Schleper C."/>
            <person name="Guy L."/>
            <person name="Ettema T.J."/>
        </authorList>
    </citation>
    <scope>NUCLEOTIDE SEQUENCE</scope>
</reference>
<sequence>MIERTNPFKSSSQRYRVFEFMKKGRPHSIKDITVATWGRLPKVWYGEEANCRRHTTSVLRHIRYFRGDDWALDVWYDRRCKTYRLIVTYPLGIRY</sequence>